<evidence type="ECO:0008006" key="4">
    <source>
        <dbReference type="Google" id="ProtNLM"/>
    </source>
</evidence>
<organism evidence="2 3">
    <name type="scientific">Candidatus Coproplasma avicola</name>
    <dbReference type="NCBI Taxonomy" id="2840744"/>
    <lineage>
        <taxon>Bacteria</taxon>
        <taxon>Bacillati</taxon>
        <taxon>Bacillota</taxon>
        <taxon>Clostridia</taxon>
        <taxon>Eubacteriales</taxon>
        <taxon>Candidatus Coproplasma</taxon>
    </lineage>
</organism>
<feature type="signal peptide" evidence="1">
    <location>
        <begin position="1"/>
        <end position="21"/>
    </location>
</feature>
<dbReference type="Gene3D" id="3.90.70.10">
    <property type="entry name" value="Cysteine proteinases"/>
    <property type="match status" value="1"/>
</dbReference>
<dbReference type="AlphaFoldDB" id="A0A9D1E7H6"/>
<proteinExistence type="predicted"/>
<protein>
    <recommendedName>
        <fullName evidence="4">Peptidase C39-like domain-containing protein</fullName>
    </recommendedName>
</protein>
<accession>A0A9D1E7H6</accession>
<feature type="chain" id="PRO_5038350942" description="Peptidase C39-like domain-containing protein" evidence="1">
    <location>
        <begin position="22"/>
        <end position="274"/>
    </location>
</feature>
<reference evidence="2" key="2">
    <citation type="journal article" date="2021" name="PeerJ">
        <title>Extensive microbial diversity within the chicken gut microbiome revealed by metagenomics and culture.</title>
        <authorList>
            <person name="Gilroy R."/>
            <person name="Ravi A."/>
            <person name="Getino M."/>
            <person name="Pursley I."/>
            <person name="Horton D.L."/>
            <person name="Alikhan N.F."/>
            <person name="Baker D."/>
            <person name="Gharbi K."/>
            <person name="Hall N."/>
            <person name="Watson M."/>
            <person name="Adriaenssens E.M."/>
            <person name="Foster-Nyarko E."/>
            <person name="Jarju S."/>
            <person name="Secka A."/>
            <person name="Antonio M."/>
            <person name="Oren A."/>
            <person name="Chaudhuri R.R."/>
            <person name="La Ragione R."/>
            <person name="Hildebrand F."/>
            <person name="Pallen M.J."/>
        </authorList>
    </citation>
    <scope>NUCLEOTIDE SEQUENCE</scope>
    <source>
        <strain evidence="2">ChiW16-3235</strain>
    </source>
</reference>
<gene>
    <name evidence="2" type="ORF">IAB94_06295</name>
</gene>
<dbReference type="Proteomes" id="UP000823913">
    <property type="component" value="Unassembled WGS sequence"/>
</dbReference>
<reference evidence="2" key="1">
    <citation type="submission" date="2020-10" db="EMBL/GenBank/DDBJ databases">
        <authorList>
            <person name="Gilroy R."/>
        </authorList>
    </citation>
    <scope>NUCLEOTIDE SEQUENCE</scope>
    <source>
        <strain evidence="2">ChiW16-3235</strain>
    </source>
</reference>
<evidence type="ECO:0000313" key="3">
    <source>
        <dbReference type="Proteomes" id="UP000823913"/>
    </source>
</evidence>
<keyword evidence="1" id="KW-0732">Signal</keyword>
<dbReference type="EMBL" id="DVHK01000128">
    <property type="protein sequence ID" value="HIR67636.1"/>
    <property type="molecule type" value="Genomic_DNA"/>
</dbReference>
<comment type="caution">
    <text evidence="2">The sequence shown here is derived from an EMBL/GenBank/DDBJ whole genome shotgun (WGS) entry which is preliminary data.</text>
</comment>
<name>A0A9D1E7H6_9FIRM</name>
<evidence type="ECO:0000256" key="1">
    <source>
        <dbReference type="SAM" id="SignalP"/>
    </source>
</evidence>
<sequence>MNSIVSLLFAGVLSFQAAAMAPVVPTMYFCAEYYGAILEDIGEKTYNYASKDESESTINGGLPTYYNGGDYINTCANVAGAIVLGYYDVSYNDLIPNYTSAIVFGDRIVYRVQDDNVQNAIDELYDYMDTNSTSAGGTTISGFKNGLSEYVNKRGRNISYSSLGSGSSFSISGLKNSIAAKKPVVLFTSQYALTSTFGYEVSNGTDKFITYLYSGNHVMVACGIKEIEYYNSSNGLIEEVTLLKVSTGFSQVDISYIFLDDPGIIIDSYSVNIY</sequence>
<evidence type="ECO:0000313" key="2">
    <source>
        <dbReference type="EMBL" id="HIR67636.1"/>
    </source>
</evidence>